<sequence>MIILRQSARAVQTILLNQRIGILQMHHVRSNLKNDLINTAADKVMCLRVGMHPHDQCSATC</sequence>
<name>A0A433SGX4_9BURK</name>
<proteinExistence type="predicted"/>
<comment type="caution">
    <text evidence="1">The sequence shown here is derived from an EMBL/GenBank/DDBJ whole genome shotgun (WGS) entry which is preliminary data.</text>
</comment>
<dbReference type="AlphaFoldDB" id="A0A433SGX4"/>
<organism evidence="1 2">
    <name type="scientific">Saezia sanguinis</name>
    <dbReference type="NCBI Taxonomy" id="1965230"/>
    <lineage>
        <taxon>Bacteria</taxon>
        <taxon>Pseudomonadati</taxon>
        <taxon>Pseudomonadota</taxon>
        <taxon>Betaproteobacteria</taxon>
        <taxon>Burkholderiales</taxon>
        <taxon>Saeziaceae</taxon>
        <taxon>Saezia</taxon>
    </lineage>
</organism>
<keyword evidence="2" id="KW-1185">Reference proteome</keyword>
<dbReference type="Proteomes" id="UP000286947">
    <property type="component" value="Unassembled WGS sequence"/>
</dbReference>
<evidence type="ECO:0000313" key="2">
    <source>
        <dbReference type="Proteomes" id="UP000286947"/>
    </source>
</evidence>
<reference evidence="1 2" key="1">
    <citation type="submission" date="2018-01" db="EMBL/GenBank/DDBJ databases">
        <title>Saezia sanguinis gen. nov., sp. nov., in the order Burkholderiales isolated from human blood.</title>
        <authorList>
            <person name="Medina-Pascual M.J."/>
            <person name="Valdezate S."/>
            <person name="Monzon S."/>
            <person name="Cuesta I."/>
            <person name="Carrasco G."/>
            <person name="Villalon P."/>
            <person name="Saez-Nieto J.A."/>
        </authorList>
    </citation>
    <scope>NUCLEOTIDE SEQUENCE [LARGE SCALE GENOMIC DNA]</scope>
    <source>
        <strain evidence="1 2">CNM695-12</strain>
    </source>
</reference>
<accession>A0A433SGX4</accession>
<dbReference type="EMBL" id="PQSP01000001">
    <property type="protein sequence ID" value="RUS67946.1"/>
    <property type="molecule type" value="Genomic_DNA"/>
</dbReference>
<protein>
    <submittedName>
        <fullName evidence="1">Uncharacterized protein</fullName>
    </submittedName>
</protein>
<gene>
    <name evidence="1" type="ORF">CUZ56_00428</name>
</gene>
<evidence type="ECO:0000313" key="1">
    <source>
        <dbReference type="EMBL" id="RUS67946.1"/>
    </source>
</evidence>